<name>A0A510V7Y7_9CELL</name>
<feature type="transmembrane region" description="Helical" evidence="7">
    <location>
        <begin position="400"/>
        <end position="421"/>
    </location>
</feature>
<evidence type="ECO:0000256" key="3">
    <source>
        <dbReference type="ARBA" id="ARBA00022692"/>
    </source>
</evidence>
<evidence type="ECO:0000256" key="7">
    <source>
        <dbReference type="SAM" id="Phobius"/>
    </source>
</evidence>
<evidence type="ECO:0000256" key="6">
    <source>
        <dbReference type="ARBA" id="ARBA00038076"/>
    </source>
</evidence>
<keyword evidence="2" id="KW-1003">Cell membrane</keyword>
<evidence type="ECO:0000256" key="4">
    <source>
        <dbReference type="ARBA" id="ARBA00022989"/>
    </source>
</evidence>
<evidence type="ECO:0000256" key="1">
    <source>
        <dbReference type="ARBA" id="ARBA00004651"/>
    </source>
</evidence>
<keyword evidence="3 7" id="KW-0812">Transmembrane</keyword>
<feature type="transmembrane region" description="Helical" evidence="7">
    <location>
        <begin position="1055"/>
        <end position="1078"/>
    </location>
</feature>
<feature type="transmembrane region" description="Helical" evidence="7">
    <location>
        <begin position="534"/>
        <end position="555"/>
    </location>
</feature>
<sequence length="1092" mass="113626">MGWSLRVLRHRAAAQRTLLAAVLAVALIGSTLLGTFALLLFTSENRAMDTALNEAPAQDTDVDVELRLERSDPVEAAAAGSAFLDSLLGEVSSTRTQWTASPMYRLLGEAQAVPPLAYLASNPRLETNATLLAGQWPTTATDDAGRVEVSVPQVAAEEYGWTVGTELPVQNMGTYAESAVVVVGVHELTGASRLWTRDVLQGLEHDPSYPVPGSFGFVVTDAWGPFVVAPEALTAPGSVLSIDLVAAPELVDSPPGAVDAMRGRLDEGQAALVAATDDVTLGSLLRTRLGATIDVAESNLAVTRVSLVIVGLMLVVLTVTVLLLAARLLADRRAPEQTLMASRGASGRQLLGLAALEAAAVALITTLVSPWLAGLLFQAITAVGPLARAGLHHDPGRPPSLWITCAVSSFVLAGVLLGPLLRRRGSVVDAEQQLVRQDRRGALARSGADLALLGLAGVAVWQLSTYRSPVAATGATTLDPVLVAAPALLLLAGAVLALRLLPLVTGTGERLAARSRSLISPLAAWEVGRRPARAAGAVLLLTLALAVGSFSQSFLSTWRTSQAEQADLAIGTDVRLDRMAGSPVTQAAVATGLPDVQEASAAANRSVDLGQPSMLGVEVRRRSANLLAIDTTLAAELLRGRISPTWDALSTPLHPVGPDGALPLPGSPTSLLVDVVSEANLALPGTMLVTLVLQDDMANRVPVELAAMALVGTEDDIAVPLPEGAGDLALVGMTVRTFAEVEDPQKFLSADQSGELRFGVTLRDVRAVEDDVVSAVPLVEPAWNVLGLPDERGNSATLAIDADEEGLHVDGPLDIVRMMFDGAGFAATTFPDPGPVPVLATDTLMASFGVQVGDELEVDLGGVLVPVVMEREVPYLPGLPKGAGILADRDALSRAAVVRSFTAPLLDEWWLQVPDEDAPALVDHIATADLGVAESRATLRQAATDGPLRIGVQAALWIVTIAAVALAVAGFAMSATVAVRTRRLELARLQALGASRPGLVRSVLVEHGILGILGLLAGLTLGALLGHVVAPLVTVSPEGGRPVPAVVVQWPWPTQLMLVTALVVLVGLAVVVTTNSLLRRASGELLRLGDER</sequence>
<feature type="transmembrane region" description="Helical" evidence="7">
    <location>
        <begin position="481"/>
        <end position="501"/>
    </location>
</feature>
<gene>
    <name evidence="9" type="ORF">CXY01_17750</name>
</gene>
<dbReference type="EMBL" id="BJUB01000005">
    <property type="protein sequence ID" value="GEK21255.1"/>
    <property type="molecule type" value="Genomic_DNA"/>
</dbReference>
<evidence type="ECO:0000313" key="10">
    <source>
        <dbReference type="Proteomes" id="UP000321118"/>
    </source>
</evidence>
<dbReference type="OrthoDB" id="5101691at2"/>
<accession>A0A510V7Y7</accession>
<keyword evidence="10" id="KW-1185">Reference proteome</keyword>
<keyword evidence="4 7" id="KW-1133">Transmembrane helix</keyword>
<keyword evidence="5 7" id="KW-0472">Membrane</keyword>
<feature type="transmembrane region" description="Helical" evidence="7">
    <location>
        <begin position="442"/>
        <end position="461"/>
    </location>
</feature>
<comment type="caution">
    <text evidence="9">The sequence shown here is derived from an EMBL/GenBank/DDBJ whole genome shotgun (WGS) entry which is preliminary data.</text>
</comment>
<dbReference type="GO" id="GO:0005886">
    <property type="term" value="C:plasma membrane"/>
    <property type="evidence" value="ECO:0007669"/>
    <property type="project" value="UniProtKB-SubCell"/>
</dbReference>
<evidence type="ECO:0000256" key="5">
    <source>
        <dbReference type="ARBA" id="ARBA00023136"/>
    </source>
</evidence>
<dbReference type="RefSeq" id="WP_146927087.1">
    <property type="nucleotide sequence ID" value="NZ_BJUB01000005.1"/>
</dbReference>
<organism evidence="9 10">
    <name type="scientific">Cellulomonas xylanilytica</name>
    <dbReference type="NCBI Taxonomy" id="233583"/>
    <lineage>
        <taxon>Bacteria</taxon>
        <taxon>Bacillati</taxon>
        <taxon>Actinomycetota</taxon>
        <taxon>Actinomycetes</taxon>
        <taxon>Micrococcales</taxon>
        <taxon>Cellulomonadaceae</taxon>
        <taxon>Cellulomonas</taxon>
    </lineage>
</organism>
<feature type="transmembrane region" description="Helical" evidence="7">
    <location>
        <begin position="350"/>
        <end position="380"/>
    </location>
</feature>
<proteinExistence type="inferred from homology"/>
<feature type="transmembrane region" description="Helical" evidence="7">
    <location>
        <begin position="307"/>
        <end position="329"/>
    </location>
</feature>
<dbReference type="InterPro" id="IPR003838">
    <property type="entry name" value="ABC3_permease_C"/>
</dbReference>
<dbReference type="PANTHER" id="PTHR30572">
    <property type="entry name" value="MEMBRANE COMPONENT OF TRANSPORTER-RELATED"/>
    <property type="match status" value="1"/>
</dbReference>
<evidence type="ECO:0000313" key="9">
    <source>
        <dbReference type="EMBL" id="GEK21255.1"/>
    </source>
</evidence>
<reference evidence="9 10" key="1">
    <citation type="submission" date="2019-07" db="EMBL/GenBank/DDBJ databases">
        <title>Whole genome shotgun sequence of Cellulomonas xylanilytica NBRC 101102.</title>
        <authorList>
            <person name="Hosoyama A."/>
            <person name="Uohara A."/>
            <person name="Ohji S."/>
            <person name="Ichikawa N."/>
        </authorList>
    </citation>
    <scope>NUCLEOTIDE SEQUENCE [LARGE SCALE GENOMIC DNA]</scope>
    <source>
        <strain evidence="9 10">NBRC 101102</strain>
    </source>
</reference>
<feature type="transmembrane region" description="Helical" evidence="7">
    <location>
        <begin position="18"/>
        <end position="41"/>
    </location>
</feature>
<dbReference type="PANTHER" id="PTHR30572:SF4">
    <property type="entry name" value="ABC TRANSPORTER PERMEASE YTRF"/>
    <property type="match status" value="1"/>
</dbReference>
<protein>
    <recommendedName>
        <fullName evidence="8">ABC3 transporter permease C-terminal domain-containing protein</fullName>
    </recommendedName>
</protein>
<comment type="similarity">
    <text evidence="6">Belongs to the ABC-4 integral membrane protein family.</text>
</comment>
<evidence type="ECO:0000256" key="2">
    <source>
        <dbReference type="ARBA" id="ARBA00022475"/>
    </source>
</evidence>
<feature type="transmembrane region" description="Helical" evidence="7">
    <location>
        <begin position="1009"/>
        <end position="1035"/>
    </location>
</feature>
<evidence type="ECO:0000259" key="8">
    <source>
        <dbReference type="Pfam" id="PF02687"/>
    </source>
</evidence>
<feature type="transmembrane region" description="Helical" evidence="7">
    <location>
        <begin position="954"/>
        <end position="979"/>
    </location>
</feature>
<dbReference type="GO" id="GO:0022857">
    <property type="term" value="F:transmembrane transporter activity"/>
    <property type="evidence" value="ECO:0007669"/>
    <property type="project" value="TreeGrafter"/>
</dbReference>
<comment type="subcellular location">
    <subcellularLocation>
        <location evidence="1">Cell membrane</location>
        <topology evidence="1">Multi-pass membrane protein</topology>
    </subcellularLocation>
</comment>
<dbReference type="AlphaFoldDB" id="A0A510V7Y7"/>
<dbReference type="Pfam" id="PF02687">
    <property type="entry name" value="FtsX"/>
    <property type="match status" value="1"/>
</dbReference>
<dbReference type="Proteomes" id="UP000321118">
    <property type="component" value="Unassembled WGS sequence"/>
</dbReference>
<feature type="domain" description="ABC3 transporter permease C-terminal" evidence="8">
    <location>
        <begin position="958"/>
        <end position="1072"/>
    </location>
</feature>
<dbReference type="InterPro" id="IPR050250">
    <property type="entry name" value="Macrolide_Exporter_MacB"/>
</dbReference>